<organism evidence="2 3">
    <name type="scientific">Kocuria marina</name>
    <dbReference type="NCBI Taxonomy" id="223184"/>
    <lineage>
        <taxon>Bacteria</taxon>
        <taxon>Bacillati</taxon>
        <taxon>Actinomycetota</taxon>
        <taxon>Actinomycetes</taxon>
        <taxon>Micrococcales</taxon>
        <taxon>Micrococcaceae</taxon>
        <taxon>Kocuria</taxon>
    </lineage>
</organism>
<reference evidence="2 3" key="1">
    <citation type="submission" date="2014-09" db="EMBL/GenBank/DDBJ databases">
        <title>High-quality draft genome sequence of Kocuria marina SO9-6, an actinobacterium isolated from a copper mine.</title>
        <authorList>
            <person name="Castro D.B."/>
            <person name="Pereira L.B."/>
            <person name="Silva M.V."/>
            <person name="Silva B.P."/>
            <person name="Zanardi B.R."/>
            <person name="Carlos C."/>
            <person name="Belgini D.R."/>
            <person name="Limache E.G."/>
            <person name="Lacerda G.V."/>
            <person name="Nery M.B."/>
            <person name="Gomes M.B."/>
            <person name="Souza S."/>
            <person name="Silva T.M."/>
            <person name="Rodrigues V.D."/>
            <person name="Paulino L.C."/>
            <person name="Vicentini R."/>
            <person name="Ferraz L.F."/>
            <person name="Ottoboni L.M."/>
        </authorList>
    </citation>
    <scope>NUCLEOTIDE SEQUENCE [LARGE SCALE GENOMIC DNA]</scope>
    <source>
        <strain evidence="2 3">SO9-6</strain>
    </source>
</reference>
<dbReference type="Proteomes" id="UP000030664">
    <property type="component" value="Unassembled WGS sequence"/>
</dbReference>
<evidence type="ECO:0000313" key="2">
    <source>
        <dbReference type="EMBL" id="KHE74017.1"/>
    </source>
</evidence>
<dbReference type="STRING" id="223184.AS25_09650"/>
<accession>A0A0B0DD19</accession>
<dbReference type="EMBL" id="JROM01000041">
    <property type="protein sequence ID" value="KHE74017.1"/>
    <property type="molecule type" value="Genomic_DNA"/>
</dbReference>
<dbReference type="PANTHER" id="PTHR48079:SF6">
    <property type="entry name" value="NAD(P)-BINDING DOMAIN-CONTAINING PROTEIN-RELATED"/>
    <property type="match status" value="1"/>
</dbReference>
<dbReference type="InterPro" id="IPR036291">
    <property type="entry name" value="NAD(P)-bd_dom_sf"/>
</dbReference>
<evidence type="ECO:0000259" key="1">
    <source>
        <dbReference type="Pfam" id="PF01370"/>
    </source>
</evidence>
<sequence length="322" mass="34257">MTAHSWRVLGATGFIGSAITTALQTRNIPVTPVATPRLASPATTVHHLIEHAHRLESVIDYLADSFAGADVVVNAAGLAAPDQTHQQSLTGANALLPVLVALAAHRTGVRRVIHMSSASVQADAPVLDESIRTAPFSPYSFSKALGESALYRLRSQWREESGAPQMSVIRATSVMGSGRRTTRMLARFASSTLSSVAGDGSAPTPVTSVTALAQFTVAVGEFPEVLPPVILQPWEGATTGSVLRDAGRRHPLQLPSWVCRAVIATARTASAAAGYRYGGLIRRLEVTWFGQRQVPGWAHENGVLPEPHVQEVLRQAHLALGR</sequence>
<dbReference type="Gene3D" id="3.40.50.720">
    <property type="entry name" value="NAD(P)-binding Rossmann-like Domain"/>
    <property type="match status" value="1"/>
</dbReference>
<dbReference type="Pfam" id="PF01370">
    <property type="entry name" value="Epimerase"/>
    <property type="match status" value="1"/>
</dbReference>
<dbReference type="InterPro" id="IPR051783">
    <property type="entry name" value="NAD(P)-dependent_oxidoreduct"/>
</dbReference>
<evidence type="ECO:0000313" key="3">
    <source>
        <dbReference type="Proteomes" id="UP000030664"/>
    </source>
</evidence>
<proteinExistence type="predicted"/>
<comment type="caution">
    <text evidence="2">The sequence shown here is derived from an EMBL/GenBank/DDBJ whole genome shotgun (WGS) entry which is preliminary data.</text>
</comment>
<dbReference type="GO" id="GO:0004029">
    <property type="term" value="F:aldehyde dehydrogenase (NAD+) activity"/>
    <property type="evidence" value="ECO:0007669"/>
    <property type="project" value="TreeGrafter"/>
</dbReference>
<name>A0A0B0DD19_9MICC</name>
<feature type="domain" description="NAD-dependent epimerase/dehydratase" evidence="1">
    <location>
        <begin position="8"/>
        <end position="217"/>
    </location>
</feature>
<dbReference type="AlphaFoldDB" id="A0A0B0DD19"/>
<dbReference type="SUPFAM" id="SSF51735">
    <property type="entry name" value="NAD(P)-binding Rossmann-fold domains"/>
    <property type="match status" value="1"/>
</dbReference>
<dbReference type="PANTHER" id="PTHR48079">
    <property type="entry name" value="PROTEIN YEEZ"/>
    <property type="match status" value="1"/>
</dbReference>
<dbReference type="InterPro" id="IPR001509">
    <property type="entry name" value="Epimerase_deHydtase"/>
</dbReference>
<dbReference type="GO" id="GO:0005737">
    <property type="term" value="C:cytoplasm"/>
    <property type="evidence" value="ECO:0007669"/>
    <property type="project" value="TreeGrafter"/>
</dbReference>
<gene>
    <name evidence="2" type="ORF">AS25_09650</name>
</gene>
<dbReference type="RefSeq" id="WP_035964672.1">
    <property type="nucleotide sequence ID" value="NZ_JROM01000041.1"/>
</dbReference>
<protein>
    <submittedName>
        <fullName evidence="2">Epimerase</fullName>
    </submittedName>
</protein>
<dbReference type="eggNOG" id="COG0451">
    <property type="taxonomic scope" value="Bacteria"/>
</dbReference>